<proteinExistence type="predicted"/>
<organism evidence="2 3">
    <name type="scientific">Actinoalloteichus hoggarensis</name>
    <dbReference type="NCBI Taxonomy" id="1470176"/>
    <lineage>
        <taxon>Bacteria</taxon>
        <taxon>Bacillati</taxon>
        <taxon>Actinomycetota</taxon>
        <taxon>Actinomycetes</taxon>
        <taxon>Pseudonocardiales</taxon>
        <taxon>Pseudonocardiaceae</taxon>
        <taxon>Actinoalloteichus</taxon>
    </lineage>
</organism>
<gene>
    <name evidence="2" type="ORF">AHOG_23445</name>
</gene>
<evidence type="ECO:0000313" key="3">
    <source>
        <dbReference type="Proteomes" id="UP000204221"/>
    </source>
</evidence>
<dbReference type="Proteomes" id="UP000204221">
    <property type="component" value="Chromosome"/>
</dbReference>
<evidence type="ECO:0000313" key="2">
    <source>
        <dbReference type="EMBL" id="ASO22297.1"/>
    </source>
</evidence>
<sequence>MCSITDRSVQSRPPWAAGAAERPIGMTGCDDHTSVTVGYRSVVAFRQAGDVTGAEPLG</sequence>
<dbReference type="EMBL" id="CP022521">
    <property type="protein sequence ID" value="ASO22297.1"/>
    <property type="molecule type" value="Genomic_DNA"/>
</dbReference>
<dbReference type="AlphaFoldDB" id="A0A221WAI1"/>
<evidence type="ECO:0000256" key="1">
    <source>
        <dbReference type="SAM" id="MobiDB-lite"/>
    </source>
</evidence>
<accession>A0A221WAI1</accession>
<reference evidence="2 3" key="1">
    <citation type="submission" date="2017-07" db="EMBL/GenBank/DDBJ databases">
        <title>Complete genome sequence of Actinoalloteichus hoggarensis DSM 45943, type strain of Actinoalloteichus hoggarensis.</title>
        <authorList>
            <person name="Ruckert C."/>
            <person name="Nouioui I."/>
            <person name="Willmese J."/>
            <person name="van Wezel G."/>
            <person name="Klenk H.-P."/>
            <person name="Kalinowski J."/>
            <person name="Zotchev S.B."/>
        </authorList>
    </citation>
    <scope>NUCLEOTIDE SEQUENCE [LARGE SCALE GENOMIC DNA]</scope>
    <source>
        <strain evidence="2 3">DSM 45943</strain>
    </source>
</reference>
<protein>
    <submittedName>
        <fullName evidence="2">Uncharacterized protein</fullName>
    </submittedName>
</protein>
<name>A0A221WAI1_9PSEU</name>
<feature type="region of interest" description="Disordered" evidence="1">
    <location>
        <begin position="1"/>
        <end position="20"/>
    </location>
</feature>
<dbReference type="KEGG" id="ahg:AHOG_23445"/>
<feature type="compositionally biased region" description="Polar residues" evidence="1">
    <location>
        <begin position="1"/>
        <end position="11"/>
    </location>
</feature>
<keyword evidence="3" id="KW-1185">Reference proteome</keyword>